<evidence type="ECO:0000256" key="18">
    <source>
        <dbReference type="SAM" id="MobiDB-lite"/>
    </source>
</evidence>
<keyword evidence="13" id="KW-0496">Mitochondrion</keyword>
<protein>
    <recommendedName>
        <fullName evidence="4">Magnesium transporter MRS2 homolog, mitochondrial</fullName>
    </recommendedName>
    <alternativeName>
        <fullName evidence="15">MRS2-like protein</fullName>
    </alternativeName>
</protein>
<keyword evidence="12" id="KW-0406">Ion transport</keyword>
<keyword evidence="14 19" id="KW-0472">Membrane</keyword>
<evidence type="ECO:0000256" key="17">
    <source>
        <dbReference type="SAM" id="Coils"/>
    </source>
</evidence>
<dbReference type="Gene3D" id="1.20.58.340">
    <property type="entry name" value="Magnesium transport protein CorA, transmembrane region"/>
    <property type="match status" value="1"/>
</dbReference>
<gene>
    <name evidence="20" type="primary">MRS2</name>
</gene>
<reference evidence="20" key="3">
    <citation type="submission" date="2025-09" db="UniProtKB">
        <authorList>
            <consortium name="Ensembl"/>
        </authorList>
    </citation>
    <scope>IDENTIFICATION</scope>
</reference>
<evidence type="ECO:0000313" key="20">
    <source>
        <dbReference type="Ensembl" id="ENSPMRP00000009372.1"/>
    </source>
</evidence>
<evidence type="ECO:0000256" key="3">
    <source>
        <dbReference type="ARBA" id="ARBA00011255"/>
    </source>
</evidence>
<evidence type="ECO:0000256" key="1">
    <source>
        <dbReference type="ARBA" id="ARBA00004448"/>
    </source>
</evidence>
<dbReference type="Ensembl" id="ENSPMRT00000010000.1">
    <property type="protein sequence ID" value="ENSPMRP00000009372.1"/>
    <property type="gene ID" value="ENSPMRG00000006299.1"/>
</dbReference>
<reference evidence="20" key="2">
    <citation type="submission" date="2025-08" db="UniProtKB">
        <authorList>
            <consortium name="Ensembl"/>
        </authorList>
    </citation>
    <scope>IDENTIFICATION</scope>
</reference>
<dbReference type="AlphaFoldDB" id="A0A670ICP1"/>
<keyword evidence="6 19" id="KW-0812">Transmembrane</keyword>
<keyword evidence="9" id="KW-0460">Magnesium</keyword>
<evidence type="ECO:0000256" key="2">
    <source>
        <dbReference type="ARBA" id="ARBA00009765"/>
    </source>
</evidence>
<feature type="coiled-coil region" evidence="17">
    <location>
        <begin position="625"/>
        <end position="652"/>
    </location>
</feature>
<evidence type="ECO:0000256" key="14">
    <source>
        <dbReference type="ARBA" id="ARBA00023136"/>
    </source>
</evidence>
<dbReference type="PANTHER" id="PTHR13890">
    <property type="entry name" value="RNA SPLICING PROTEIN MRS2, MITOCHONDRIAL"/>
    <property type="match status" value="1"/>
</dbReference>
<evidence type="ECO:0000256" key="19">
    <source>
        <dbReference type="SAM" id="Phobius"/>
    </source>
</evidence>
<feature type="region of interest" description="Disordered" evidence="18">
    <location>
        <begin position="284"/>
        <end position="319"/>
    </location>
</feature>
<dbReference type="FunFam" id="1.20.58.340:FF:000007">
    <property type="entry name" value="Magnesium transporter MRS2 homolog, mitochondrial"/>
    <property type="match status" value="1"/>
</dbReference>
<sequence length="779" mass="87863">MPVLLLQMASGRSNPPPSPPRLFLFSWHFPSGNPGAQSKRKCPLPRDTKSAKKQNKPVAALWRARASGLTHEGKRGRFKQKHFKNKQNKVIHTTVSSGGGEPLLVSRVNTQIRGKRGKGDKRRSTNQGAFLVVVPCREEQSRRKGKSTCAHSKVQILLFTLDIEQPVSFSLSLSTQQRLSCQHHELLPKNCRLAAVAAVATAEYLPHSLSGLGLPKICCKPSSVWGNPARWAEYKYCMMMLQHLWGLIRRLGASLLLVLTIPESHATQSLLLFATQWLPPFPVSAEAPPREPKHEGRSSLPTCAAGGREAAPARPRNVEARPGARVRAAPLMECARLWSRRLRPVALRVFASGICCCSSRRFLQRGRAACCLPDVAAWAAGRPGKCRLEPEGRRTLLRANDLSRHFTTDVSQATLASVAPVFSVMKFDKEGGISFYERKKTELYQELSLQARDLRFQHQVSVSPRNNRIIMRMEFLKAVITPEYLLILDYRNLNLEKWLFQELAPQLAGDGQLVTYSLPFEFRAIEAILQYWISYLHGRLNNLQPQILETLDALVDPKLLSVDRSKVHVLLQNGKSLSELETDLKVFKETLLEILDEEEVLEELCLSKWTDPQVFEESLSGIDHAEEMELLLENYYRQAEDLLNDARELRVLIDDSESIIFINLDSHRNVMMRLNLQLTMGTFSLSLFGLIGVAFGMNLESSFEEDRRMFWLVTGIMFLGSGLIWRRLLSFLGRHLEPPMPPPIPALLKRTQPANGKVEFKSDIKTEPLGSSRSTLTNH</sequence>
<evidence type="ECO:0000256" key="6">
    <source>
        <dbReference type="ARBA" id="ARBA00022692"/>
    </source>
</evidence>
<comment type="function">
    <text evidence="16">Magnesium transporter that mediates the influx of magnesium into the mitochondrial matrix and regulates magnesium metabolism. Also permeable to calcium, sodium and potassium ions. Required for normal expression of the mitochondrial respiratory complex I subunits. May play a role in maintaining the inner mitochondrial membrane potential.</text>
</comment>
<keyword evidence="10" id="KW-0809">Transit peptide</keyword>
<evidence type="ECO:0000313" key="21">
    <source>
        <dbReference type="Proteomes" id="UP000472272"/>
    </source>
</evidence>
<feature type="compositionally biased region" description="Low complexity" evidence="18">
    <location>
        <begin position="304"/>
        <end position="315"/>
    </location>
</feature>
<dbReference type="Pfam" id="PF22099">
    <property type="entry name" value="MRS2-like"/>
    <property type="match status" value="1"/>
</dbReference>
<dbReference type="InterPro" id="IPR039204">
    <property type="entry name" value="MRS2-like"/>
</dbReference>
<dbReference type="Proteomes" id="UP000472272">
    <property type="component" value="Chromosome 7"/>
</dbReference>
<comment type="similarity">
    <text evidence="2">Belongs to the CorA metal ion transporter (MIT) (TC 1.A.35) family.</text>
</comment>
<evidence type="ECO:0000256" key="8">
    <source>
        <dbReference type="ARBA" id="ARBA00022792"/>
    </source>
</evidence>
<keyword evidence="5" id="KW-0813">Transport</keyword>
<dbReference type="GO" id="GO:0046872">
    <property type="term" value="F:metal ion binding"/>
    <property type="evidence" value="ECO:0007669"/>
    <property type="project" value="UniProtKB-KW"/>
</dbReference>
<name>A0A670ICP1_PODMU</name>
<feature type="transmembrane region" description="Helical" evidence="19">
    <location>
        <begin position="709"/>
        <end position="725"/>
    </location>
</feature>
<evidence type="ECO:0000256" key="9">
    <source>
        <dbReference type="ARBA" id="ARBA00022842"/>
    </source>
</evidence>
<dbReference type="PANTHER" id="PTHR13890:SF0">
    <property type="entry name" value="MAGNESIUM TRANSPORTER MRS2 HOMOLOG, MITOCHONDRIAL"/>
    <property type="match status" value="1"/>
</dbReference>
<evidence type="ECO:0000256" key="11">
    <source>
        <dbReference type="ARBA" id="ARBA00022989"/>
    </source>
</evidence>
<feature type="region of interest" description="Disordered" evidence="18">
    <location>
        <begin position="34"/>
        <end position="56"/>
    </location>
</feature>
<keyword evidence="21" id="KW-1185">Reference proteome</keyword>
<feature type="transmembrane region" description="Helical" evidence="19">
    <location>
        <begin position="678"/>
        <end position="697"/>
    </location>
</feature>
<keyword evidence="11 19" id="KW-1133">Transmembrane helix</keyword>
<reference evidence="20 21" key="1">
    <citation type="journal article" date="2019" name="Proc. Natl. Acad. Sci. U.S.A.">
        <title>Regulatory changes in pterin and carotenoid genes underlie balanced color polymorphisms in the wall lizard.</title>
        <authorList>
            <person name="Andrade P."/>
            <person name="Pinho C."/>
            <person name="Perez I de Lanuza G."/>
            <person name="Afonso S."/>
            <person name="Brejcha J."/>
            <person name="Rubin C.J."/>
            <person name="Wallerman O."/>
            <person name="Pereira P."/>
            <person name="Sabatino S.J."/>
            <person name="Bellati A."/>
            <person name="Pellitteri-Rosa D."/>
            <person name="Bosakova Z."/>
            <person name="Bunikis I."/>
            <person name="Carretero M.A."/>
            <person name="Feiner N."/>
            <person name="Marsik P."/>
            <person name="Pauperio F."/>
            <person name="Salvi D."/>
            <person name="Soler L."/>
            <person name="While G.M."/>
            <person name="Uller T."/>
            <person name="Font E."/>
            <person name="Andersson L."/>
            <person name="Carneiro M."/>
        </authorList>
    </citation>
    <scope>NUCLEOTIDE SEQUENCE</scope>
</reference>
<accession>A0A670ICP1</accession>
<dbReference type="Gene3D" id="2.40.128.330">
    <property type="match status" value="1"/>
</dbReference>
<dbReference type="GO" id="GO:0005743">
    <property type="term" value="C:mitochondrial inner membrane"/>
    <property type="evidence" value="ECO:0007669"/>
    <property type="project" value="UniProtKB-SubCell"/>
</dbReference>
<dbReference type="GeneTree" id="ENSGT00390000009988"/>
<evidence type="ECO:0000256" key="15">
    <source>
        <dbReference type="ARBA" id="ARBA00030208"/>
    </source>
</evidence>
<dbReference type="FunFam" id="2.40.128.330:FF:000003">
    <property type="entry name" value="Magnesium transporter MRS2 homolog, mitochondrial"/>
    <property type="match status" value="1"/>
</dbReference>
<evidence type="ECO:0000256" key="4">
    <source>
        <dbReference type="ARBA" id="ARBA00013621"/>
    </source>
</evidence>
<organism evidence="20 21">
    <name type="scientific">Podarcis muralis</name>
    <name type="common">Wall lizard</name>
    <name type="synonym">Lacerta muralis</name>
    <dbReference type="NCBI Taxonomy" id="64176"/>
    <lineage>
        <taxon>Eukaryota</taxon>
        <taxon>Metazoa</taxon>
        <taxon>Chordata</taxon>
        <taxon>Craniata</taxon>
        <taxon>Vertebrata</taxon>
        <taxon>Euteleostomi</taxon>
        <taxon>Lepidosauria</taxon>
        <taxon>Squamata</taxon>
        <taxon>Bifurcata</taxon>
        <taxon>Unidentata</taxon>
        <taxon>Episquamata</taxon>
        <taxon>Laterata</taxon>
        <taxon>Lacertibaenia</taxon>
        <taxon>Lacertidae</taxon>
        <taxon>Podarcis</taxon>
    </lineage>
</organism>
<keyword evidence="8" id="KW-0999">Mitochondrion inner membrane</keyword>
<comment type="subcellular location">
    <subcellularLocation>
        <location evidence="1">Mitochondrion inner membrane</location>
        <topology evidence="1">Multi-pass membrane protein</topology>
    </subcellularLocation>
</comment>
<comment type="subunit">
    <text evidence="3">Homopentamer.</text>
</comment>
<dbReference type="GO" id="GO:0015095">
    <property type="term" value="F:magnesium ion transmembrane transporter activity"/>
    <property type="evidence" value="ECO:0007669"/>
    <property type="project" value="TreeGrafter"/>
</dbReference>
<keyword evidence="17" id="KW-0175">Coiled coil</keyword>
<evidence type="ECO:0000256" key="7">
    <source>
        <dbReference type="ARBA" id="ARBA00022723"/>
    </source>
</evidence>
<dbReference type="CDD" id="cd12823">
    <property type="entry name" value="Mrs2_Mfm1p-like"/>
    <property type="match status" value="1"/>
</dbReference>
<evidence type="ECO:0000256" key="16">
    <source>
        <dbReference type="ARBA" id="ARBA00093432"/>
    </source>
</evidence>
<evidence type="ECO:0000256" key="5">
    <source>
        <dbReference type="ARBA" id="ARBA00022448"/>
    </source>
</evidence>
<evidence type="ECO:0000256" key="10">
    <source>
        <dbReference type="ARBA" id="ARBA00022946"/>
    </source>
</evidence>
<feature type="compositionally biased region" description="Basic and acidic residues" evidence="18">
    <location>
        <begin position="288"/>
        <end position="297"/>
    </location>
</feature>
<keyword evidence="7" id="KW-0479">Metal-binding</keyword>
<evidence type="ECO:0000256" key="13">
    <source>
        <dbReference type="ARBA" id="ARBA00023128"/>
    </source>
</evidence>
<dbReference type="GO" id="GO:0045016">
    <property type="term" value="P:mitochondrial magnesium ion transmembrane transport"/>
    <property type="evidence" value="ECO:0007669"/>
    <property type="project" value="TreeGrafter"/>
</dbReference>
<evidence type="ECO:0000256" key="12">
    <source>
        <dbReference type="ARBA" id="ARBA00023065"/>
    </source>
</evidence>
<proteinExistence type="inferred from homology"/>